<sequence length="291" mass="30521">MTDRIDFTGRTAIVTGAGRGLGRAYALELGRRGANVVVNDPGVASDGRGSDASPAEQVAGEIRAAGGRAVADMSDITDRAQAASIVDHAIAEYGRLDIVLNNAGIIRDRTFVKKELDDFEAVFAVHFFGSVYVTRAAWPHLMEQNYGRVLFTTSVSGTLGSFGQADYGSAKTALLGLMNTLAIEGERKNVRVNAISPAAATRITDGVLSDAAKSKLAPELVAPAALHLVSENAPTKVAIQAGAGQFSRVLFAQNEEITLDGPETVEAFAEAFDRIAATDGLFPVRAPESAT</sequence>
<dbReference type="PANTHER" id="PTHR45024">
    <property type="entry name" value="DEHYDROGENASES, SHORT CHAIN"/>
    <property type="match status" value="1"/>
</dbReference>
<evidence type="ECO:0000313" key="6">
    <source>
        <dbReference type="EMBL" id="RKS85430.1"/>
    </source>
</evidence>
<dbReference type="AlphaFoldDB" id="A0AAD1G055"/>
<dbReference type="Proteomes" id="UP000275727">
    <property type="component" value="Chromosome"/>
</dbReference>
<dbReference type="RefSeq" id="WP_160119080.1">
    <property type="nucleotide sequence ID" value="NZ_AP018711.1"/>
</dbReference>
<dbReference type="PRINTS" id="PR00081">
    <property type="entry name" value="GDHRDH"/>
</dbReference>
<reference evidence="6 8" key="2">
    <citation type="submission" date="2018-10" db="EMBL/GenBank/DDBJ databases">
        <title>Genomic Encyclopedia of Type Strains, Phase IV (KMG-IV): sequencing the most valuable type-strain genomes for metagenomic binning, comparative biology and taxonomic classification.</title>
        <authorList>
            <person name="Goeker M."/>
        </authorList>
    </citation>
    <scope>NUCLEOTIDE SEQUENCE [LARGE SCALE GENOMIC DNA]</scope>
    <source>
        <strain evidence="6 8">DSM 19791</strain>
    </source>
</reference>
<accession>A0AAD1G055</accession>
<dbReference type="InterPro" id="IPR020904">
    <property type="entry name" value="Sc_DH/Rdtase_CS"/>
</dbReference>
<dbReference type="Pfam" id="PF00106">
    <property type="entry name" value="adh_short"/>
    <property type="match status" value="1"/>
</dbReference>
<evidence type="ECO:0000256" key="1">
    <source>
        <dbReference type="ARBA" id="ARBA00006484"/>
    </source>
</evidence>
<dbReference type="InterPro" id="IPR051687">
    <property type="entry name" value="Peroxisomal_Beta-Oxidation"/>
</dbReference>
<evidence type="ECO:0000313" key="5">
    <source>
        <dbReference type="EMBL" id="BBE33280.1"/>
    </source>
</evidence>
<dbReference type="SUPFAM" id="SSF51735">
    <property type="entry name" value="NAD(P)-binding Rossmann-fold domains"/>
    <property type="match status" value="1"/>
</dbReference>
<dbReference type="EMBL" id="RBWX01000011">
    <property type="protein sequence ID" value="RKS85430.1"/>
    <property type="molecule type" value="Genomic_DNA"/>
</dbReference>
<evidence type="ECO:0000313" key="8">
    <source>
        <dbReference type="Proteomes" id="UP000276029"/>
    </source>
</evidence>
<keyword evidence="2" id="KW-0560">Oxidoreductase</keyword>
<dbReference type="EMBL" id="AP018711">
    <property type="protein sequence ID" value="BBE33280.1"/>
    <property type="molecule type" value="Genomic_DNA"/>
</dbReference>
<dbReference type="PROSITE" id="PS00061">
    <property type="entry name" value="ADH_SHORT"/>
    <property type="match status" value="1"/>
</dbReference>
<keyword evidence="8" id="KW-1185">Reference proteome</keyword>
<organism evidence="5 7">
    <name type="scientific">Sphingosinicella microcystinivorans</name>
    <dbReference type="NCBI Taxonomy" id="335406"/>
    <lineage>
        <taxon>Bacteria</taxon>
        <taxon>Pseudomonadati</taxon>
        <taxon>Pseudomonadota</taxon>
        <taxon>Alphaproteobacteria</taxon>
        <taxon>Sphingomonadales</taxon>
        <taxon>Sphingosinicellaceae</taxon>
        <taxon>Sphingosinicella</taxon>
    </lineage>
</organism>
<name>A0AAD1G055_SPHMI</name>
<dbReference type="InterPro" id="IPR057326">
    <property type="entry name" value="KR_dom"/>
</dbReference>
<evidence type="ECO:0000259" key="4">
    <source>
        <dbReference type="SMART" id="SM00822"/>
    </source>
</evidence>
<feature type="domain" description="Ketoreductase" evidence="4">
    <location>
        <begin position="10"/>
        <end position="206"/>
    </location>
</feature>
<proteinExistence type="inferred from homology"/>
<evidence type="ECO:0000256" key="3">
    <source>
        <dbReference type="RuleBase" id="RU000363"/>
    </source>
</evidence>
<dbReference type="InterPro" id="IPR036291">
    <property type="entry name" value="NAD(P)-bd_dom_sf"/>
</dbReference>
<dbReference type="Gene3D" id="3.40.50.720">
    <property type="entry name" value="NAD(P)-binding Rossmann-like Domain"/>
    <property type="match status" value="1"/>
</dbReference>
<dbReference type="KEGG" id="smic:SmB9_09380"/>
<dbReference type="InterPro" id="IPR002347">
    <property type="entry name" value="SDR_fam"/>
</dbReference>
<protein>
    <submittedName>
        <fullName evidence="5">3-oxoacyl-ACP reductase</fullName>
    </submittedName>
    <submittedName>
        <fullName evidence="6">NAD(P)-dependent dehydrogenase (Short-subunit alcohol dehydrogenase family)</fullName>
    </submittedName>
</protein>
<evidence type="ECO:0000313" key="7">
    <source>
        <dbReference type="Proteomes" id="UP000275727"/>
    </source>
</evidence>
<dbReference type="GO" id="GO:0016491">
    <property type="term" value="F:oxidoreductase activity"/>
    <property type="evidence" value="ECO:0007669"/>
    <property type="project" value="UniProtKB-KW"/>
</dbReference>
<evidence type="ECO:0000256" key="2">
    <source>
        <dbReference type="ARBA" id="ARBA00023002"/>
    </source>
</evidence>
<dbReference type="PANTHER" id="PTHR45024:SF2">
    <property type="entry name" value="SCP2 DOMAIN-CONTAINING PROTEIN"/>
    <property type="match status" value="1"/>
</dbReference>
<reference evidence="5 7" key="1">
    <citation type="submission" date="2018-06" db="EMBL/GenBank/DDBJ databases">
        <title>Complete Genome Sequence of the Microcystin-Degrading Bacterium Sphingosinicella microcystinivorans Strain B-9.</title>
        <authorList>
            <person name="Jin H."/>
            <person name="Nishizawa T."/>
            <person name="Guo Y."/>
            <person name="Nishizawa A."/>
            <person name="Park H."/>
            <person name="Kato H."/>
            <person name="Tsuji K."/>
            <person name="Harada K."/>
        </authorList>
    </citation>
    <scope>NUCLEOTIDE SEQUENCE [LARGE SCALE GENOMIC DNA]</scope>
    <source>
        <strain evidence="5 7">B9</strain>
    </source>
</reference>
<comment type="similarity">
    <text evidence="1 3">Belongs to the short-chain dehydrogenases/reductases (SDR) family.</text>
</comment>
<dbReference type="Proteomes" id="UP000276029">
    <property type="component" value="Unassembled WGS sequence"/>
</dbReference>
<dbReference type="PRINTS" id="PR00080">
    <property type="entry name" value="SDRFAMILY"/>
</dbReference>
<dbReference type="SMART" id="SM00822">
    <property type="entry name" value="PKS_KR"/>
    <property type="match status" value="1"/>
</dbReference>
<gene>
    <name evidence="6" type="ORF">DFR51_3348</name>
    <name evidence="5" type="ORF">SmB9_09380</name>
</gene>